<evidence type="ECO:0000256" key="4">
    <source>
        <dbReference type="ARBA" id="ARBA00023242"/>
    </source>
</evidence>
<dbReference type="PANTHER" id="PTHR24340">
    <property type="entry name" value="HOMEOBOX PROTEIN NKX"/>
    <property type="match status" value="1"/>
</dbReference>
<dbReference type="GO" id="GO:0030154">
    <property type="term" value="P:cell differentiation"/>
    <property type="evidence" value="ECO:0007669"/>
    <property type="project" value="TreeGrafter"/>
</dbReference>
<dbReference type="GO" id="GO:0005634">
    <property type="term" value="C:nucleus"/>
    <property type="evidence" value="ECO:0007669"/>
    <property type="project" value="UniProtKB-SubCell"/>
</dbReference>
<dbReference type="PRINTS" id="PR00031">
    <property type="entry name" value="HTHREPRESSR"/>
</dbReference>
<dbReference type="WBParaSite" id="MhA1_Contig3007.frz3.gene1">
    <property type="protein sequence ID" value="MhA1_Contig3007.frz3.gene1"/>
    <property type="gene ID" value="MhA1_Contig3007.frz3.gene1"/>
</dbReference>
<feature type="compositionally biased region" description="Low complexity" evidence="7">
    <location>
        <begin position="1"/>
        <end position="14"/>
    </location>
</feature>
<dbReference type="PRINTS" id="PR00024">
    <property type="entry name" value="HOMEOBOX"/>
</dbReference>
<keyword evidence="9" id="KW-1185">Reference proteome</keyword>
<dbReference type="Proteomes" id="UP000095281">
    <property type="component" value="Unplaced"/>
</dbReference>
<name>A0A1I8BL33_MELHA</name>
<evidence type="ECO:0000256" key="7">
    <source>
        <dbReference type="SAM" id="MobiDB-lite"/>
    </source>
</evidence>
<dbReference type="SMART" id="SM00389">
    <property type="entry name" value="HOX"/>
    <property type="match status" value="1"/>
</dbReference>
<accession>A0A1I8BL33</accession>
<feature type="domain" description="Homeobox" evidence="8">
    <location>
        <begin position="254"/>
        <end position="314"/>
    </location>
</feature>
<keyword evidence="4 5" id="KW-0539">Nucleus</keyword>
<evidence type="ECO:0000259" key="8">
    <source>
        <dbReference type="PROSITE" id="PS50071"/>
    </source>
</evidence>
<evidence type="ECO:0000256" key="2">
    <source>
        <dbReference type="ARBA" id="ARBA00023125"/>
    </source>
</evidence>
<organism evidence="9 10">
    <name type="scientific">Meloidogyne hapla</name>
    <name type="common">Root-knot nematode worm</name>
    <dbReference type="NCBI Taxonomy" id="6305"/>
    <lineage>
        <taxon>Eukaryota</taxon>
        <taxon>Metazoa</taxon>
        <taxon>Ecdysozoa</taxon>
        <taxon>Nematoda</taxon>
        <taxon>Chromadorea</taxon>
        <taxon>Rhabditida</taxon>
        <taxon>Tylenchina</taxon>
        <taxon>Tylenchomorpha</taxon>
        <taxon>Tylenchoidea</taxon>
        <taxon>Meloidogynidae</taxon>
        <taxon>Meloidogyninae</taxon>
        <taxon>Meloidogyne</taxon>
    </lineage>
</organism>
<dbReference type="PROSITE" id="PS00027">
    <property type="entry name" value="HOMEOBOX_1"/>
    <property type="match status" value="1"/>
</dbReference>
<protein>
    <submittedName>
        <fullName evidence="10">Homeobox domain-containing protein</fullName>
    </submittedName>
</protein>
<dbReference type="InterPro" id="IPR050394">
    <property type="entry name" value="Homeobox_NK-like"/>
</dbReference>
<evidence type="ECO:0000256" key="6">
    <source>
        <dbReference type="RuleBase" id="RU000682"/>
    </source>
</evidence>
<dbReference type="PANTHER" id="PTHR24340:SF35">
    <property type="entry name" value="HGTX, ISOFORM C"/>
    <property type="match status" value="1"/>
</dbReference>
<feature type="region of interest" description="Disordered" evidence="7">
    <location>
        <begin position="1"/>
        <end position="45"/>
    </location>
</feature>
<dbReference type="CDD" id="cd00086">
    <property type="entry name" value="homeodomain"/>
    <property type="match status" value="1"/>
</dbReference>
<dbReference type="InterPro" id="IPR017970">
    <property type="entry name" value="Homeobox_CS"/>
</dbReference>
<proteinExistence type="predicted"/>
<sequence length="436" mass="49238">MFSLSSSCPSPVWSNNDGINLETKNENNNKWPETSSNKPKHSINEILSEKPEEEIVKEEEKQKIFSSFKQEELINLKNNYLSTTIEEEEEQQTTIPPIQQLIQNFVQNLFSQKSNNNNLQLISNQFLNQSFKTTIIPSSLNQNNYFNFSQLQELQQNNQLNNWQSSLLLQQKQQQIIDNNNTINSPPISTNTLNPSSTSISGLPNSRNYFLPFPQIKMESTNQLTNSPSPTNSFNQQLIETIQHSPNNNLNGPIGKKQSRPTFSGQQIYMLEKKFENSKYLAGTERAQLAKELSMTESQVKVWFQNRRTKWRKRDSADQASRRRAEAVEAFDRSISPSFIHNGGCSDSPSSPASGIALGNESPFSPSIGCSGTIENYVNINNTTQYIQQQNNFAAFSLFSSPFFRTFPTQTGTNNSALVDALCNGSQIGDINESKN</sequence>
<dbReference type="GO" id="GO:0000978">
    <property type="term" value="F:RNA polymerase II cis-regulatory region sequence-specific DNA binding"/>
    <property type="evidence" value="ECO:0007669"/>
    <property type="project" value="TreeGrafter"/>
</dbReference>
<dbReference type="SUPFAM" id="SSF46689">
    <property type="entry name" value="Homeodomain-like"/>
    <property type="match status" value="1"/>
</dbReference>
<evidence type="ECO:0000256" key="5">
    <source>
        <dbReference type="PROSITE-ProRule" id="PRU00108"/>
    </source>
</evidence>
<dbReference type="Pfam" id="PF00046">
    <property type="entry name" value="Homeodomain"/>
    <property type="match status" value="1"/>
</dbReference>
<comment type="subcellular location">
    <subcellularLocation>
        <location evidence="1 5 6">Nucleus</location>
    </subcellularLocation>
</comment>
<dbReference type="InterPro" id="IPR009057">
    <property type="entry name" value="Homeodomain-like_sf"/>
</dbReference>
<evidence type="ECO:0000313" key="10">
    <source>
        <dbReference type="WBParaSite" id="MhA1_Contig3007.frz3.gene1"/>
    </source>
</evidence>
<evidence type="ECO:0000256" key="3">
    <source>
        <dbReference type="ARBA" id="ARBA00023155"/>
    </source>
</evidence>
<dbReference type="PROSITE" id="PS50071">
    <property type="entry name" value="HOMEOBOX_2"/>
    <property type="match status" value="1"/>
</dbReference>
<dbReference type="InterPro" id="IPR020479">
    <property type="entry name" value="HD_metazoa"/>
</dbReference>
<dbReference type="AlphaFoldDB" id="A0A1I8BL33"/>
<evidence type="ECO:0000313" key="9">
    <source>
        <dbReference type="Proteomes" id="UP000095281"/>
    </source>
</evidence>
<feature type="DNA-binding region" description="Homeobox" evidence="5">
    <location>
        <begin position="256"/>
        <end position="315"/>
    </location>
</feature>
<evidence type="ECO:0000256" key="1">
    <source>
        <dbReference type="ARBA" id="ARBA00004123"/>
    </source>
</evidence>
<keyword evidence="2 5" id="KW-0238">DNA-binding</keyword>
<reference evidence="10" key="1">
    <citation type="submission" date="2016-11" db="UniProtKB">
        <authorList>
            <consortium name="WormBaseParasite"/>
        </authorList>
    </citation>
    <scope>IDENTIFICATION</scope>
</reference>
<dbReference type="GO" id="GO:0000981">
    <property type="term" value="F:DNA-binding transcription factor activity, RNA polymerase II-specific"/>
    <property type="evidence" value="ECO:0007669"/>
    <property type="project" value="InterPro"/>
</dbReference>
<dbReference type="Gene3D" id="1.10.10.60">
    <property type="entry name" value="Homeodomain-like"/>
    <property type="match status" value="1"/>
</dbReference>
<dbReference type="InterPro" id="IPR001356">
    <property type="entry name" value="HD"/>
</dbReference>
<keyword evidence="3 5" id="KW-0371">Homeobox</keyword>
<dbReference type="InterPro" id="IPR000047">
    <property type="entry name" value="HTH_motif"/>
</dbReference>
<feature type="compositionally biased region" description="Polar residues" evidence="7">
    <location>
        <begin position="26"/>
        <end position="37"/>
    </location>
</feature>